<evidence type="ECO:0000256" key="3">
    <source>
        <dbReference type="ARBA" id="ARBA00024247"/>
    </source>
</evidence>
<evidence type="ECO:0000313" key="4">
    <source>
        <dbReference type="EMBL" id="APU67766.1"/>
    </source>
</evidence>
<dbReference type="EMBL" id="CP016359">
    <property type="protein sequence ID" value="APU67766.1"/>
    <property type="molecule type" value="Genomic_DNA"/>
</dbReference>
<reference evidence="4 5" key="1">
    <citation type="submission" date="2016-07" db="EMBL/GenBank/DDBJ databases">
        <title>Multi-omics approach to identify versatile polysaccharide utilization systems of a marine flavobacterium Gramella flava.</title>
        <authorList>
            <person name="Tang K."/>
        </authorList>
    </citation>
    <scope>NUCLEOTIDE SEQUENCE [LARGE SCALE GENOMIC DNA]</scope>
    <source>
        <strain evidence="4 5">JLT2011</strain>
    </source>
</reference>
<evidence type="ECO:0000256" key="1">
    <source>
        <dbReference type="ARBA" id="ARBA00022741"/>
    </source>
</evidence>
<dbReference type="GO" id="GO:1990133">
    <property type="term" value="C:molybdopterin adenylyltransferase complex"/>
    <property type="evidence" value="ECO:0007669"/>
    <property type="project" value="TreeGrafter"/>
</dbReference>
<dbReference type="InterPro" id="IPR016155">
    <property type="entry name" value="Mopterin_synth/thiamin_S_b"/>
</dbReference>
<dbReference type="Proteomes" id="UP000186230">
    <property type="component" value="Chromosome"/>
</dbReference>
<keyword evidence="1" id="KW-0547">Nucleotide-binding</keyword>
<protein>
    <recommendedName>
        <fullName evidence="3">Molybdopterin synthase sulfur carrier subunit</fullName>
    </recommendedName>
</protein>
<dbReference type="RefSeq" id="WP_083643610.1">
    <property type="nucleotide sequence ID" value="NZ_AMRU01000002.1"/>
</dbReference>
<gene>
    <name evidence="4" type="ORF">GRFL_1042</name>
</gene>
<dbReference type="AlphaFoldDB" id="A0A1L7I2D9"/>
<dbReference type="SUPFAM" id="SSF54285">
    <property type="entry name" value="MoaD/ThiS"/>
    <property type="match status" value="1"/>
</dbReference>
<dbReference type="GO" id="GO:0000166">
    <property type="term" value="F:nucleotide binding"/>
    <property type="evidence" value="ECO:0007669"/>
    <property type="project" value="UniProtKB-KW"/>
</dbReference>
<sequence length="78" mass="8563">MKVQVKYFGMIAEAVGKPEEELELDPGTSVSELKMNQVKSYGIKDPDSVQIAVNQHLNQEIELKEGDEVAFLPPFAGG</sequence>
<proteinExistence type="inferred from homology"/>
<organism evidence="4 5">
    <name type="scientific">Christiangramia flava JLT2011</name>
    <dbReference type="NCBI Taxonomy" id="1229726"/>
    <lineage>
        <taxon>Bacteria</taxon>
        <taxon>Pseudomonadati</taxon>
        <taxon>Bacteroidota</taxon>
        <taxon>Flavobacteriia</taxon>
        <taxon>Flavobacteriales</taxon>
        <taxon>Flavobacteriaceae</taxon>
        <taxon>Christiangramia</taxon>
    </lineage>
</organism>
<dbReference type="PANTHER" id="PTHR33359">
    <property type="entry name" value="MOLYBDOPTERIN SYNTHASE SULFUR CARRIER SUBUNIT"/>
    <property type="match status" value="1"/>
</dbReference>
<dbReference type="CDD" id="cd00754">
    <property type="entry name" value="Ubl_MoaD"/>
    <property type="match status" value="1"/>
</dbReference>
<dbReference type="InterPro" id="IPR003749">
    <property type="entry name" value="ThiS/MoaD-like"/>
</dbReference>
<accession>A0A1L7I2D9</accession>
<dbReference type="PANTHER" id="PTHR33359:SF1">
    <property type="entry name" value="MOLYBDOPTERIN SYNTHASE SULFUR CARRIER SUBUNIT"/>
    <property type="match status" value="1"/>
</dbReference>
<dbReference type="KEGG" id="gfl:GRFL_1042"/>
<dbReference type="OrthoDB" id="1191081at2"/>
<dbReference type="GO" id="GO:0006777">
    <property type="term" value="P:Mo-molybdopterin cofactor biosynthetic process"/>
    <property type="evidence" value="ECO:0007669"/>
    <property type="project" value="InterPro"/>
</dbReference>
<evidence type="ECO:0000313" key="5">
    <source>
        <dbReference type="Proteomes" id="UP000186230"/>
    </source>
</evidence>
<dbReference type="Gene3D" id="3.10.20.30">
    <property type="match status" value="1"/>
</dbReference>
<dbReference type="Pfam" id="PF02597">
    <property type="entry name" value="ThiS"/>
    <property type="match status" value="1"/>
</dbReference>
<evidence type="ECO:0000256" key="2">
    <source>
        <dbReference type="ARBA" id="ARBA00024200"/>
    </source>
</evidence>
<dbReference type="STRING" id="1229726.GRFL_1042"/>
<keyword evidence="5" id="KW-1185">Reference proteome</keyword>
<dbReference type="NCBIfam" id="TIGR01687">
    <property type="entry name" value="moaD_arch"/>
    <property type="match status" value="1"/>
</dbReference>
<dbReference type="InterPro" id="IPR012675">
    <property type="entry name" value="Beta-grasp_dom_sf"/>
</dbReference>
<dbReference type="InterPro" id="IPR044672">
    <property type="entry name" value="MOCS2A"/>
</dbReference>
<comment type="similarity">
    <text evidence="2">Belongs to the MoaD family.</text>
</comment>
<dbReference type="InterPro" id="IPR010038">
    <property type="entry name" value="MoaD_arc-typ"/>
</dbReference>
<name>A0A1L7I2D9_9FLAO</name>